<evidence type="ECO:0000313" key="3">
    <source>
        <dbReference type="Proteomes" id="UP000059672"/>
    </source>
</evidence>
<accession>A0A0X8G6P4</accession>
<sequence length="307" mass="35013">MKTTNFTIEKRNKLINLIFQQRIIVAQLSNDLDKTSDDEKLQNHLMLEYEKALNELQTVENEYTLILPKIELSRCPFSKEIYTLSIDSFGLNGPWWDANQPIRTFEKESKTFFALTGSVNIKGELPDAPFPIKPGPAVPWVSPRLLSNKNITAVLSAIKIDIYNAYVVVYFSKDKTIEIERINTWGTDGYIAEDIEGIAVLGSTFDEEDEYDFDITPWIEKGKLKWIFPNDDALELQDSVDNCPYLGIKGYQYPVLIQNKTIKSCMLKLEYDDDDDDERKSKNFCTNCGAPVIKGAKFCGNCGNKLN</sequence>
<dbReference type="OrthoDB" id="4522767at2"/>
<reference evidence="3" key="1">
    <citation type="submission" date="2015-12" db="EMBL/GenBank/DDBJ databases">
        <title>Complete genome sequence of Lutibacter profundus strain LP1.</title>
        <authorList>
            <person name="Wissuwa J."/>
            <person name="Le Moine Bauer S."/>
            <person name="Stokke R."/>
            <person name="Dahle H."/>
            <person name="Steen I.H."/>
        </authorList>
    </citation>
    <scope>NUCLEOTIDE SEQUENCE [LARGE SCALE GENOMIC DNA]</scope>
    <source>
        <strain evidence="3">LP1</strain>
    </source>
</reference>
<dbReference type="Proteomes" id="UP000059672">
    <property type="component" value="Chromosome"/>
</dbReference>
<dbReference type="InterPro" id="IPR026870">
    <property type="entry name" value="Zinc_ribbon_dom"/>
</dbReference>
<dbReference type="Pfam" id="PF13240">
    <property type="entry name" value="Zn_Ribbon_1"/>
    <property type="match status" value="1"/>
</dbReference>
<organism evidence="2 3">
    <name type="scientific">Lutibacter profundi</name>
    <dbReference type="NCBI Taxonomy" id="1622118"/>
    <lineage>
        <taxon>Bacteria</taxon>
        <taxon>Pseudomonadati</taxon>
        <taxon>Bacteroidota</taxon>
        <taxon>Flavobacteriia</taxon>
        <taxon>Flavobacteriales</taxon>
        <taxon>Flavobacteriaceae</taxon>
        <taxon>Lutibacter</taxon>
    </lineage>
</organism>
<evidence type="ECO:0000313" key="2">
    <source>
        <dbReference type="EMBL" id="AMC11024.1"/>
    </source>
</evidence>
<dbReference type="KEGG" id="lut:Lupro_07085"/>
<gene>
    <name evidence="2" type="ORF">Lupro_07085</name>
</gene>
<dbReference type="STRING" id="1622118.Lupro_07085"/>
<protein>
    <recommendedName>
        <fullName evidence="1">Zinc-ribbon domain-containing protein</fullName>
    </recommendedName>
</protein>
<keyword evidence="3" id="KW-1185">Reference proteome</keyword>
<reference evidence="2 3" key="2">
    <citation type="journal article" date="2016" name="Int. J. Syst. Evol. Microbiol.">
        <title>Lutibacter profundi sp. nov., isolated from a deep-sea hydrothermal system on the Arctic Mid-Ocean Ridge and emended description of the genus Lutibacter.</title>
        <authorList>
            <person name="Le Moine Bauer S."/>
            <person name="Roalkvam I."/>
            <person name="Steen I.H."/>
            <person name="Dahle H."/>
        </authorList>
    </citation>
    <scope>NUCLEOTIDE SEQUENCE [LARGE SCALE GENOMIC DNA]</scope>
    <source>
        <strain evidence="2 3">LP1</strain>
    </source>
</reference>
<dbReference type="RefSeq" id="WP_068207922.1">
    <property type="nucleotide sequence ID" value="NZ_CP013355.1"/>
</dbReference>
<name>A0A0X8G6P4_9FLAO</name>
<proteinExistence type="predicted"/>
<evidence type="ECO:0000259" key="1">
    <source>
        <dbReference type="Pfam" id="PF13240"/>
    </source>
</evidence>
<feature type="domain" description="Zinc-ribbon" evidence="1">
    <location>
        <begin position="284"/>
        <end position="306"/>
    </location>
</feature>
<dbReference type="EMBL" id="CP013355">
    <property type="protein sequence ID" value="AMC11024.1"/>
    <property type="molecule type" value="Genomic_DNA"/>
</dbReference>
<dbReference type="AlphaFoldDB" id="A0A0X8G6P4"/>